<proteinExistence type="predicted"/>
<sequence>MSEEMKQLDLRLYVDAIRARFLPTDRDDATHFFSTEEVLAAIKAQNPELKGLSCTIVHDALTEAGFRLGMHRGSQSMTFLWMMKEK</sequence>
<dbReference type="EMBL" id="BK068109">
    <property type="protein sequence ID" value="DBA56133.1"/>
    <property type="molecule type" value="Genomic_DNA"/>
</dbReference>
<accession>A0AAT9J9D3</accession>
<name>A0AAT9J9D3_9CAUD</name>
<evidence type="ECO:0000313" key="1">
    <source>
        <dbReference type="EMBL" id="DBA56133.1"/>
    </source>
</evidence>
<reference evidence="1" key="2">
    <citation type="submission" date="2024-05" db="EMBL/GenBank/DDBJ databases">
        <authorList>
            <person name="Matrishin C.B."/>
            <person name="Kauffman K.M."/>
        </authorList>
    </citation>
    <scope>NUCLEOTIDE SEQUENCE</scope>
</reference>
<reference evidence="1" key="1">
    <citation type="journal article" date="2023" name="Microbiome">
        <title>Phages are unrecognized players in the ecology of the oral pathogen Porphyromonas gingivalis.</title>
        <authorList>
            <person name="Matrishin C.B."/>
            <person name="Haase E.M."/>
            <person name="Dewhirst F.E."/>
            <person name="Mark Welch J.L."/>
            <person name="Miranda-Sanchez F."/>
            <person name="Chen T."/>
            <person name="MacFarland D.C."/>
            <person name="Kauffman K.M."/>
        </authorList>
    </citation>
    <scope>NUCLEOTIDE SEQUENCE</scope>
</reference>
<protein>
    <submittedName>
        <fullName evidence="1">Uncharacterized protein</fullName>
    </submittedName>
</protein>
<organism evidence="1">
    <name type="scientific">Porphyromonas phage phage028a_KCOM2799</name>
    <dbReference type="NCBI Taxonomy" id="3154118"/>
    <lineage>
        <taxon>Viruses</taxon>
        <taxon>Duplodnaviria</taxon>
        <taxon>Heunggongvirae</taxon>
        <taxon>Uroviricota</taxon>
        <taxon>Caudoviricetes</taxon>
        <taxon>Nixviridae</taxon>
        <taxon>Haasevirus</taxon>
        <taxon>Haasevirus pging00U</taxon>
    </lineage>
</organism>